<accession>A0AAW9R0S3</accession>
<dbReference type="RefSeq" id="WP_332866891.1">
    <property type="nucleotide sequence ID" value="NZ_JBAFSM010000047.1"/>
</dbReference>
<evidence type="ECO:0000313" key="2">
    <source>
        <dbReference type="EMBL" id="MEG3439404.1"/>
    </source>
</evidence>
<dbReference type="AlphaFoldDB" id="A0AAW9R0S3"/>
<dbReference type="PANTHER" id="PTHR35586">
    <property type="entry name" value="SLL1691 PROTEIN"/>
    <property type="match status" value="1"/>
</dbReference>
<dbReference type="Pfam" id="PF14261">
    <property type="entry name" value="DUF4351"/>
    <property type="match status" value="1"/>
</dbReference>
<dbReference type="EMBL" id="JBAFSM010000047">
    <property type="protein sequence ID" value="MEG3439404.1"/>
    <property type="molecule type" value="Genomic_DNA"/>
</dbReference>
<evidence type="ECO:0000313" key="3">
    <source>
        <dbReference type="Proteomes" id="UP001328733"/>
    </source>
</evidence>
<sequence>MTETTDLDDYDSPWKDALTRYLPEFLAFYFPLAHAGIDWTRPHTFLDQELAQIARDAELGKRRVDRLVEVATLTDGSQWVYIHVEIQGQLDRDFAERLFIYNYRLYDRYRRPIVTLAVLADERANWRPEQFGYERFGCRVNISFPSVKLLDYAPQLEELLQNPNPFALVTAAHLLTKTTRRNVEARYAAKWRLAKLLYERDWDKQRILDLFAVIDWLMRLPPELEKQLWTEITELERNVKMRYVLSVERLAMEQGLERGRQEEGIALLRRFLTKRFGSLPESIETRLTSASIEQLETWADRILDAETLEDVFR</sequence>
<reference evidence="2 3" key="1">
    <citation type="submission" date="2024-01" db="EMBL/GenBank/DDBJ databases">
        <title>Genomic insights into the taxonomy and metabolism of the cyanobacterium Pannus brasiliensis CCIBt3594.</title>
        <authorList>
            <person name="Machado M."/>
            <person name="Botero N.B."/>
            <person name="Andreote A.P.D."/>
            <person name="Feitosa A.M.T."/>
            <person name="Popin R."/>
            <person name="Sivonen K."/>
            <person name="Fiore M.F."/>
        </authorList>
    </citation>
    <scope>NUCLEOTIDE SEQUENCE [LARGE SCALE GENOMIC DNA]</scope>
    <source>
        <strain evidence="2 3">CCIBt3594</strain>
    </source>
</reference>
<evidence type="ECO:0000259" key="1">
    <source>
        <dbReference type="Pfam" id="PF14261"/>
    </source>
</evidence>
<keyword evidence="3" id="KW-1185">Reference proteome</keyword>
<proteinExistence type="predicted"/>
<dbReference type="InterPro" id="IPR025587">
    <property type="entry name" value="DUF4351"/>
</dbReference>
<protein>
    <submittedName>
        <fullName evidence="2">DUF4351 domain-containing protein</fullName>
    </submittedName>
</protein>
<organism evidence="2 3">
    <name type="scientific">Pannus brasiliensis CCIBt3594</name>
    <dbReference type="NCBI Taxonomy" id="1427578"/>
    <lineage>
        <taxon>Bacteria</taxon>
        <taxon>Bacillati</taxon>
        <taxon>Cyanobacteriota</taxon>
        <taxon>Cyanophyceae</taxon>
        <taxon>Oscillatoriophycideae</taxon>
        <taxon>Chroococcales</taxon>
        <taxon>Microcystaceae</taxon>
        <taxon>Pannus</taxon>
    </lineage>
</organism>
<feature type="domain" description="DUF4351" evidence="1">
    <location>
        <begin position="257"/>
        <end position="311"/>
    </location>
</feature>
<comment type="caution">
    <text evidence="2">The sequence shown here is derived from an EMBL/GenBank/DDBJ whole genome shotgun (WGS) entry which is preliminary data.</text>
</comment>
<dbReference type="PANTHER" id="PTHR35586:SF1">
    <property type="entry name" value="SLL1691 PROTEIN"/>
    <property type="match status" value="1"/>
</dbReference>
<dbReference type="Proteomes" id="UP001328733">
    <property type="component" value="Unassembled WGS sequence"/>
</dbReference>
<gene>
    <name evidence="2" type="ORF">V0288_19915</name>
</gene>
<name>A0AAW9R0S3_9CHRO</name>